<comment type="caution">
    <text evidence="1">The sequence shown here is derived from an EMBL/GenBank/DDBJ whole genome shotgun (WGS) entry which is preliminary data.</text>
</comment>
<protein>
    <submittedName>
        <fullName evidence="1">Uncharacterized protein</fullName>
    </submittedName>
</protein>
<evidence type="ECO:0000313" key="1">
    <source>
        <dbReference type="EMBL" id="KAH7863512.1"/>
    </source>
</evidence>
<gene>
    <name evidence="1" type="ORF">Vadar_018458</name>
</gene>
<evidence type="ECO:0000313" key="2">
    <source>
        <dbReference type="Proteomes" id="UP000828048"/>
    </source>
</evidence>
<sequence>MGFVSVKQTSNRTPLFVLLVSLILINLDGQGILIAPVEADDGKEVHIVYMGKRQHNDPELVTALHHHLLTSVVGSEEDARNSIVYSYRHGFSGSAARLTKSQAQQIAGSEGVLRVIPNRFHTLQTTRSWDYLGLSSHSPTNLLHEASLGDGAIIGIIDTGVWPESKAFNDEDLGPIPTRWKGQCDSGQEFNATTDCNKKLIGARWFIDGFLASNKQPFNTSENPEYSSPRDAMGHGTHTASTAAGSYVGNVSYKGIGLGIARGGAPRAWLAIYKACWNVRRGQCASTDLLRAFDQAIHDGVDVLSLSIGTAIPMFSDVDEHDWISTGSFHAVTNGIVVVCAAANDGPSSQTVQNTAPWILTVAASTIDRSFPTSITLGNNKTIWGQAMFAGKEIGFSGLMYPTSSVCESLSLGNTSVIGKVVLCFNRAASWVPATNASSIVKAAGGLGVIIARNPSSILAPCNDDFPCIVVDYELGTEILFYIRATSSPTVKISLSRTLQGKPVSTKIAYFSSRGPNSIAPAILKPDIAAPGVSILAATSPLDSIMDGGYTFYSGTSMATPHVSAIVALIKTLHPNWSPAAIKSAVITTAWQTDPYGEPIFAEGSPRKLADPFDYGGGVINPNKAKNPGLVYDMGTNDYIHYLCAMGYNNSAISQLVGNSTACPSSQPSILDVNLPSITIPNLRNATSLSRTVTNVGPINSVYKPLIEPPLGITMVVKPDTLVFNSTIKRISFDVLVSTTHRVNAGYYFGSLTWTDGVHIVRSPVSVRTQIIPFFTYD</sequence>
<dbReference type="Proteomes" id="UP000828048">
    <property type="component" value="Chromosome 12"/>
</dbReference>
<keyword evidence="2" id="KW-1185">Reference proteome</keyword>
<accession>A0ACB7ZD46</accession>
<name>A0ACB7ZD46_9ERIC</name>
<organism evidence="1 2">
    <name type="scientific">Vaccinium darrowii</name>
    <dbReference type="NCBI Taxonomy" id="229202"/>
    <lineage>
        <taxon>Eukaryota</taxon>
        <taxon>Viridiplantae</taxon>
        <taxon>Streptophyta</taxon>
        <taxon>Embryophyta</taxon>
        <taxon>Tracheophyta</taxon>
        <taxon>Spermatophyta</taxon>
        <taxon>Magnoliopsida</taxon>
        <taxon>eudicotyledons</taxon>
        <taxon>Gunneridae</taxon>
        <taxon>Pentapetalae</taxon>
        <taxon>asterids</taxon>
        <taxon>Ericales</taxon>
        <taxon>Ericaceae</taxon>
        <taxon>Vaccinioideae</taxon>
        <taxon>Vaccinieae</taxon>
        <taxon>Vaccinium</taxon>
    </lineage>
</organism>
<dbReference type="EMBL" id="CM037162">
    <property type="protein sequence ID" value="KAH7863512.1"/>
    <property type="molecule type" value="Genomic_DNA"/>
</dbReference>
<proteinExistence type="predicted"/>
<reference evidence="1 2" key="1">
    <citation type="journal article" date="2021" name="Hortic Res">
        <title>High-quality reference genome and annotation aids understanding of berry development for evergreen blueberry (Vaccinium darrowii).</title>
        <authorList>
            <person name="Yu J."/>
            <person name="Hulse-Kemp A.M."/>
            <person name="Babiker E."/>
            <person name="Staton M."/>
        </authorList>
    </citation>
    <scope>NUCLEOTIDE SEQUENCE [LARGE SCALE GENOMIC DNA]</scope>
    <source>
        <strain evidence="2">cv. NJ 8807/NJ 8810</strain>
        <tissue evidence="1">Young leaf</tissue>
    </source>
</reference>